<accession>A0AAJ4SIK7</accession>
<comment type="caution">
    <text evidence="2">The sequence shown here is derived from an EMBL/GenBank/DDBJ whole genome shotgun (WGS) entry which is preliminary data.</text>
</comment>
<keyword evidence="1" id="KW-0175">Coiled coil</keyword>
<dbReference type="EMBL" id="RXWV01000023">
    <property type="protein sequence ID" value="RTX73792.1"/>
    <property type="molecule type" value="Genomic_DNA"/>
</dbReference>
<proteinExistence type="predicted"/>
<name>A0AAJ4SIK7_MAMSC</name>
<evidence type="ECO:0000313" key="3">
    <source>
        <dbReference type="Proteomes" id="UP000274792"/>
    </source>
</evidence>
<feature type="coiled-coil region" evidence="1">
    <location>
        <begin position="4"/>
        <end position="66"/>
    </location>
</feature>
<evidence type="ECO:0000313" key="2">
    <source>
        <dbReference type="EMBL" id="RTX73792.1"/>
    </source>
</evidence>
<dbReference type="Proteomes" id="UP000274792">
    <property type="component" value="Unassembled WGS sequence"/>
</dbReference>
<evidence type="ECO:0000256" key="1">
    <source>
        <dbReference type="SAM" id="Coils"/>
    </source>
</evidence>
<dbReference type="SUPFAM" id="SSF58100">
    <property type="entry name" value="Bacterial hemolysins"/>
    <property type="match status" value="1"/>
</dbReference>
<dbReference type="AlphaFoldDB" id="A0AAJ4SIK7"/>
<organism evidence="2 3">
    <name type="scientific">Mammaliicoccus sciuri</name>
    <name type="common">Staphylococcus sciuri</name>
    <dbReference type="NCBI Taxonomy" id="1296"/>
    <lineage>
        <taxon>Bacteria</taxon>
        <taxon>Bacillati</taxon>
        <taxon>Bacillota</taxon>
        <taxon>Bacilli</taxon>
        <taxon>Bacillales</taxon>
        <taxon>Staphylococcaceae</taxon>
        <taxon>Mammaliicoccus</taxon>
    </lineage>
</organism>
<protein>
    <submittedName>
        <fullName evidence="2">Uncharacterized protein</fullName>
    </submittedName>
</protein>
<gene>
    <name evidence="2" type="ORF">CD117_04175</name>
</gene>
<dbReference type="RefSeq" id="WP_126476828.1">
    <property type="nucleotide sequence ID" value="NZ_RXWV01000023.1"/>
</dbReference>
<sequence>MPTIKYTKEDINKLENELDQYKTAHDKLTAGLKEAVAESIKYKRERDSLIKDVEKLRKTIDNYKLAIKELKFGEDALRLQSDEYFGLWQDVDSKYKRLTEHIRDKAHNNPGNSRYIALVHFIDEIEGAD</sequence>
<reference evidence="2 3" key="1">
    <citation type="submission" date="2018-10" db="EMBL/GenBank/DDBJ databases">
        <title>A collection Staphylococci species genome sequencing.</title>
        <authorList>
            <person name="Cole K."/>
        </authorList>
    </citation>
    <scope>NUCLEOTIDE SEQUENCE [LARGE SCALE GENOMIC DNA]</scope>
    <source>
        <strain evidence="3">NCTC 12218</strain>
    </source>
</reference>